<evidence type="ECO:0000256" key="2">
    <source>
        <dbReference type="ARBA" id="ARBA00023002"/>
    </source>
</evidence>
<protein>
    <submittedName>
        <fullName evidence="4">SDR family NAD(P)-dependent oxidoreductase</fullName>
    </submittedName>
</protein>
<dbReference type="KEGG" id="plei:Q9312_12615"/>
<dbReference type="PRINTS" id="PR00080">
    <property type="entry name" value="SDRFAMILY"/>
</dbReference>
<dbReference type="CDD" id="cd05374">
    <property type="entry name" value="17beta-HSD-like_SDR_c"/>
    <property type="match status" value="1"/>
</dbReference>
<reference evidence="4 5" key="1">
    <citation type="submission" date="2023-08" db="EMBL/GenBank/DDBJ databases">
        <title>Pleionea litopenaei sp. nov., isolated from stomach of juvenile Litopenaeus vannamei.</title>
        <authorList>
            <person name="Rho A.M."/>
            <person name="Hwang C.Y."/>
        </authorList>
    </citation>
    <scope>NUCLEOTIDE SEQUENCE [LARGE SCALE GENOMIC DNA]</scope>
    <source>
        <strain evidence="4 5">HL-JVS1</strain>
    </source>
</reference>
<comment type="similarity">
    <text evidence="1 3">Belongs to the short-chain dehydrogenases/reductases (SDR) family.</text>
</comment>
<dbReference type="PRINTS" id="PR00081">
    <property type="entry name" value="GDHRDH"/>
</dbReference>
<evidence type="ECO:0000313" key="4">
    <source>
        <dbReference type="EMBL" id="WMS86060.1"/>
    </source>
</evidence>
<dbReference type="PANTHER" id="PTHR43976:SF16">
    <property type="entry name" value="SHORT-CHAIN DEHYDROGENASE_REDUCTASE FAMILY PROTEIN"/>
    <property type="match status" value="1"/>
</dbReference>
<accession>A0AA51RR81</accession>
<sequence length="273" mass="30502">MIKSILITGCSTGIGLHTAMTLNKLGYTVFATARQLKDVEKLKELGLDARQLDINNFQQQQQVLDEILGLTDGTLDALFNNAAYGQPGAIEDLSTEILREQFETNVFAWHELTIRCLKIMRKQGYGRIIQNSSVLGFVTMPFRGAYNASKFAIEGLTDTLRLELAGTNIHISLIEPGPIESNFRKTALQKFNDNIDVQNSVFAEAYQRQIDRLSSDVGNKFTLAPDAVTLKVIHALSSTKPKARYRVTLPTHIFAMLKRILSTRLLDKMLIKG</sequence>
<dbReference type="PANTHER" id="PTHR43976">
    <property type="entry name" value="SHORT CHAIN DEHYDROGENASE"/>
    <property type="match status" value="1"/>
</dbReference>
<evidence type="ECO:0000256" key="3">
    <source>
        <dbReference type="RuleBase" id="RU000363"/>
    </source>
</evidence>
<evidence type="ECO:0000256" key="1">
    <source>
        <dbReference type="ARBA" id="ARBA00006484"/>
    </source>
</evidence>
<dbReference type="EMBL" id="CP133548">
    <property type="protein sequence ID" value="WMS86060.1"/>
    <property type="molecule type" value="Genomic_DNA"/>
</dbReference>
<dbReference type="AlphaFoldDB" id="A0AA51RR81"/>
<evidence type="ECO:0000313" key="5">
    <source>
        <dbReference type="Proteomes" id="UP001239782"/>
    </source>
</evidence>
<dbReference type="InterPro" id="IPR020904">
    <property type="entry name" value="Sc_DH/Rdtase_CS"/>
</dbReference>
<dbReference type="Pfam" id="PF00106">
    <property type="entry name" value="adh_short"/>
    <property type="match status" value="1"/>
</dbReference>
<dbReference type="InterPro" id="IPR051911">
    <property type="entry name" value="SDR_oxidoreductase"/>
</dbReference>
<organism evidence="4 5">
    <name type="scientific">Pleionea litopenaei</name>
    <dbReference type="NCBI Taxonomy" id="3070815"/>
    <lineage>
        <taxon>Bacteria</taxon>
        <taxon>Pseudomonadati</taxon>
        <taxon>Pseudomonadota</taxon>
        <taxon>Gammaproteobacteria</taxon>
        <taxon>Oceanospirillales</taxon>
        <taxon>Pleioneaceae</taxon>
        <taxon>Pleionea</taxon>
    </lineage>
</organism>
<dbReference type="GO" id="GO:0016491">
    <property type="term" value="F:oxidoreductase activity"/>
    <property type="evidence" value="ECO:0007669"/>
    <property type="project" value="UniProtKB-KW"/>
</dbReference>
<dbReference type="InterPro" id="IPR002347">
    <property type="entry name" value="SDR_fam"/>
</dbReference>
<dbReference type="Gene3D" id="3.40.50.720">
    <property type="entry name" value="NAD(P)-binding Rossmann-like Domain"/>
    <property type="match status" value="1"/>
</dbReference>
<dbReference type="InterPro" id="IPR036291">
    <property type="entry name" value="NAD(P)-bd_dom_sf"/>
</dbReference>
<proteinExistence type="inferred from homology"/>
<dbReference type="Proteomes" id="UP001239782">
    <property type="component" value="Chromosome"/>
</dbReference>
<name>A0AA51RR81_9GAMM</name>
<gene>
    <name evidence="4" type="ORF">Q9312_12615</name>
</gene>
<dbReference type="SUPFAM" id="SSF51735">
    <property type="entry name" value="NAD(P)-binding Rossmann-fold domains"/>
    <property type="match status" value="1"/>
</dbReference>
<keyword evidence="2" id="KW-0560">Oxidoreductase</keyword>
<dbReference type="RefSeq" id="WP_309201211.1">
    <property type="nucleotide sequence ID" value="NZ_CP133548.1"/>
</dbReference>
<keyword evidence="5" id="KW-1185">Reference proteome</keyword>
<dbReference type="PROSITE" id="PS00061">
    <property type="entry name" value="ADH_SHORT"/>
    <property type="match status" value="1"/>
</dbReference>